<dbReference type="PROSITE" id="PS51257">
    <property type="entry name" value="PROKAR_LIPOPROTEIN"/>
    <property type="match status" value="1"/>
</dbReference>
<dbReference type="RefSeq" id="WP_369712314.1">
    <property type="nucleotide sequence ID" value="NZ_CP165646.1"/>
</dbReference>
<keyword evidence="1" id="KW-0732">Signal</keyword>
<dbReference type="AlphaFoldDB" id="A0AB39V8Q8"/>
<organism evidence="2">
    <name type="scientific">Leptotrichia mesophila</name>
    <dbReference type="NCBI Taxonomy" id="3239303"/>
    <lineage>
        <taxon>Bacteria</taxon>
        <taxon>Fusobacteriati</taxon>
        <taxon>Fusobacteriota</taxon>
        <taxon>Fusobacteriia</taxon>
        <taxon>Fusobacteriales</taxon>
        <taxon>Leptotrichiaceae</taxon>
        <taxon>Leptotrichia</taxon>
    </lineage>
</organism>
<sequence>MKKLLLILTMLLFIFSCGTPQPQKDLESALKALQSGDEKKIQELYSSSETLDNDDSAKIMREGYKKLSYKVKSTKVEGDKATINLDIKSPDLSSYFPEFLQKGILIQAANPGKSDEEITKMGEEFTVKFFLEKINSKDLKFSEKNIDVVLKKVNGKWKIDG</sequence>
<feature type="signal peptide" evidence="1">
    <location>
        <begin position="1"/>
        <end position="18"/>
    </location>
</feature>
<evidence type="ECO:0000256" key="1">
    <source>
        <dbReference type="SAM" id="SignalP"/>
    </source>
</evidence>
<dbReference type="EMBL" id="CP165646">
    <property type="protein sequence ID" value="XDU63890.1"/>
    <property type="molecule type" value="Genomic_DNA"/>
</dbReference>
<accession>A0AB39V8Q8</accession>
<name>A0AB39V8Q8_9FUSO</name>
<protein>
    <submittedName>
        <fullName evidence="2">DUF5105 domain-containing protein</fullName>
    </submittedName>
</protein>
<proteinExistence type="predicted"/>
<gene>
    <name evidence="2" type="ORF">AB8B23_08045</name>
</gene>
<reference evidence="2" key="1">
    <citation type="submission" date="2024-07" db="EMBL/GenBank/DDBJ databases">
        <authorList>
            <person name="Li X.-J."/>
            <person name="Wang X."/>
        </authorList>
    </citation>
    <scope>NUCLEOTIDE SEQUENCE</scope>
    <source>
        <strain evidence="2">HSP-342</strain>
    </source>
</reference>
<evidence type="ECO:0000313" key="2">
    <source>
        <dbReference type="EMBL" id="XDU63890.1"/>
    </source>
</evidence>
<feature type="chain" id="PRO_5044294824" evidence="1">
    <location>
        <begin position="19"/>
        <end position="161"/>
    </location>
</feature>
<dbReference type="KEGG" id="lmes:AB8B23_08045"/>